<dbReference type="Gene3D" id="2.40.160.20">
    <property type="match status" value="1"/>
</dbReference>
<dbReference type="SUPFAM" id="SSF56925">
    <property type="entry name" value="OMPA-like"/>
    <property type="match status" value="1"/>
</dbReference>
<accession>A0A518ESB2</accession>
<dbReference type="InterPro" id="IPR011250">
    <property type="entry name" value="OMP/PagP_B-barrel"/>
</dbReference>
<evidence type="ECO:0000313" key="2">
    <source>
        <dbReference type="EMBL" id="QDV06981.1"/>
    </source>
</evidence>
<dbReference type="Proteomes" id="UP000320390">
    <property type="component" value="Chromosome"/>
</dbReference>
<feature type="chain" id="PRO_5021815255" description="Outer membrane protein beta-barrel domain-containing protein" evidence="1">
    <location>
        <begin position="21"/>
        <end position="245"/>
    </location>
</feature>
<protein>
    <recommendedName>
        <fullName evidence="4">Outer membrane protein beta-barrel domain-containing protein</fullName>
    </recommendedName>
</protein>
<reference evidence="2 3" key="1">
    <citation type="submission" date="2019-02" db="EMBL/GenBank/DDBJ databases">
        <title>Deep-cultivation of Planctomycetes and their phenomic and genomic characterization uncovers novel biology.</title>
        <authorList>
            <person name="Wiegand S."/>
            <person name="Jogler M."/>
            <person name="Boedeker C."/>
            <person name="Pinto D."/>
            <person name="Vollmers J."/>
            <person name="Rivas-Marin E."/>
            <person name="Kohn T."/>
            <person name="Peeters S.H."/>
            <person name="Heuer A."/>
            <person name="Rast P."/>
            <person name="Oberbeckmann S."/>
            <person name="Bunk B."/>
            <person name="Jeske O."/>
            <person name="Meyerdierks A."/>
            <person name="Storesund J.E."/>
            <person name="Kallscheuer N."/>
            <person name="Luecker S."/>
            <person name="Lage O.M."/>
            <person name="Pohl T."/>
            <person name="Merkel B.J."/>
            <person name="Hornburger P."/>
            <person name="Mueller R.-W."/>
            <person name="Bruemmer F."/>
            <person name="Labrenz M."/>
            <person name="Spormann A.M."/>
            <person name="Op den Camp H."/>
            <person name="Overmann J."/>
            <person name="Amann R."/>
            <person name="Jetten M.S.M."/>
            <person name="Mascher T."/>
            <person name="Medema M.H."/>
            <person name="Devos D.P."/>
            <person name="Kaster A.-K."/>
            <person name="Ovreas L."/>
            <person name="Rohde M."/>
            <person name="Galperin M.Y."/>
            <person name="Jogler C."/>
        </authorList>
    </citation>
    <scope>NUCLEOTIDE SEQUENCE [LARGE SCALE GENOMIC DNA]</scope>
    <source>
        <strain evidence="2 3">Poly30</strain>
    </source>
</reference>
<keyword evidence="3" id="KW-1185">Reference proteome</keyword>
<organism evidence="2 3">
    <name type="scientific">Saltatorellus ferox</name>
    <dbReference type="NCBI Taxonomy" id="2528018"/>
    <lineage>
        <taxon>Bacteria</taxon>
        <taxon>Pseudomonadati</taxon>
        <taxon>Planctomycetota</taxon>
        <taxon>Planctomycetia</taxon>
        <taxon>Planctomycetia incertae sedis</taxon>
        <taxon>Saltatorellus</taxon>
    </lineage>
</organism>
<feature type="signal peptide" evidence="1">
    <location>
        <begin position="1"/>
        <end position="20"/>
    </location>
</feature>
<evidence type="ECO:0000313" key="3">
    <source>
        <dbReference type="Proteomes" id="UP000320390"/>
    </source>
</evidence>
<sequence length="245" mass="26285" precursor="true">MATAAAVWLLSSCASGPVYTSAPVYPSAPVSSSASGAQRLSVTGQYSRTSRFREVDPSSSPFTVDTLLGIRQLSDENRWQELDSQPEIGVSVQAPILLDDPTTVVDDRTGLWSALSYDFSVRYAFDRSSTTNGGDAVQSLDSRTIDLSAGLILSPFQYKSRFQPYIGGGVAFLFLDTDLRLGNSVQSDRDTVLTSYLRAGALVEFAYGRHVGVDARWLNNADVMIDGLGADVGALTVSLVFGAQF</sequence>
<evidence type="ECO:0000256" key="1">
    <source>
        <dbReference type="SAM" id="SignalP"/>
    </source>
</evidence>
<dbReference type="AlphaFoldDB" id="A0A518ESB2"/>
<evidence type="ECO:0008006" key="4">
    <source>
        <dbReference type="Google" id="ProtNLM"/>
    </source>
</evidence>
<gene>
    <name evidence="2" type="ORF">Poly30_25000</name>
</gene>
<dbReference type="EMBL" id="CP036434">
    <property type="protein sequence ID" value="QDV06981.1"/>
    <property type="molecule type" value="Genomic_DNA"/>
</dbReference>
<name>A0A518ESB2_9BACT</name>
<proteinExistence type="predicted"/>
<keyword evidence="1" id="KW-0732">Signal</keyword>